<evidence type="ECO:0000313" key="5">
    <source>
        <dbReference type="Proteomes" id="UP000663866"/>
    </source>
</evidence>
<comment type="caution">
    <text evidence="2">The sequence shown here is derived from an EMBL/GenBank/DDBJ whole genome shotgun (WGS) entry which is preliminary data.</text>
</comment>
<evidence type="ECO:0000313" key="4">
    <source>
        <dbReference type="Proteomes" id="UP000663856"/>
    </source>
</evidence>
<dbReference type="AlphaFoldDB" id="A0A816SN12"/>
<name>A0A816SN12_9BILA</name>
<dbReference type="Proteomes" id="UP000663856">
    <property type="component" value="Unassembled WGS sequence"/>
</dbReference>
<gene>
    <name evidence="3" type="ORF">OVN521_LOCUS42551</name>
    <name evidence="2" type="ORF">WKI299_LOCUS17968</name>
</gene>
<feature type="compositionally biased region" description="Polar residues" evidence="1">
    <location>
        <begin position="12"/>
        <end position="34"/>
    </location>
</feature>
<keyword evidence="5" id="KW-1185">Reference proteome</keyword>
<reference evidence="2" key="1">
    <citation type="submission" date="2021-02" db="EMBL/GenBank/DDBJ databases">
        <authorList>
            <person name="Nowell W R."/>
        </authorList>
    </citation>
    <scope>NUCLEOTIDE SEQUENCE</scope>
</reference>
<dbReference type="EMBL" id="CAJNRF010007291">
    <property type="protein sequence ID" value="CAF2090089.1"/>
    <property type="molecule type" value="Genomic_DNA"/>
</dbReference>
<feature type="region of interest" description="Disordered" evidence="1">
    <location>
        <begin position="1"/>
        <end position="180"/>
    </location>
</feature>
<dbReference type="Proteomes" id="UP000663866">
    <property type="component" value="Unassembled WGS sequence"/>
</dbReference>
<evidence type="ECO:0000256" key="1">
    <source>
        <dbReference type="SAM" id="MobiDB-lite"/>
    </source>
</evidence>
<proteinExistence type="predicted"/>
<organism evidence="2 4">
    <name type="scientific">Rotaria magnacalcarata</name>
    <dbReference type="NCBI Taxonomy" id="392030"/>
    <lineage>
        <taxon>Eukaryota</taxon>
        <taxon>Metazoa</taxon>
        <taxon>Spiralia</taxon>
        <taxon>Gnathifera</taxon>
        <taxon>Rotifera</taxon>
        <taxon>Eurotatoria</taxon>
        <taxon>Bdelloidea</taxon>
        <taxon>Philodinida</taxon>
        <taxon>Philodinidae</taxon>
        <taxon>Rotaria</taxon>
    </lineage>
</organism>
<accession>A0A816SN12</accession>
<evidence type="ECO:0000313" key="2">
    <source>
        <dbReference type="EMBL" id="CAF2090089.1"/>
    </source>
</evidence>
<feature type="compositionally biased region" description="Polar residues" evidence="1">
    <location>
        <begin position="139"/>
        <end position="167"/>
    </location>
</feature>
<sequence>MVIRTPPASQIPADNTDQANMQTKNPKQPETEPTTLPGLSAQEKLELTKDATVTDNSNKAGPSGKLKKEKKPKVPAPAPSRGSSRQRKPKASTVVPDIPKAKIPKKRIIKPKVNIQTTPLSQSKVGDVNDNTHTDDSDGTQSSQNSTVHTDYSQTIDDVVSSQGTTDVRTDESTDSDGTQ</sequence>
<feature type="compositionally biased region" description="Polar residues" evidence="1">
    <location>
        <begin position="114"/>
        <end position="124"/>
    </location>
</feature>
<feature type="non-terminal residue" evidence="2">
    <location>
        <position position="180"/>
    </location>
</feature>
<dbReference type="EMBL" id="CAJOBG010058682">
    <property type="protein sequence ID" value="CAF4536272.1"/>
    <property type="molecule type" value="Genomic_DNA"/>
</dbReference>
<evidence type="ECO:0000313" key="3">
    <source>
        <dbReference type="EMBL" id="CAF4536272.1"/>
    </source>
</evidence>
<protein>
    <submittedName>
        <fullName evidence="2">Uncharacterized protein</fullName>
    </submittedName>
</protein>